<feature type="transmembrane region" description="Helical" evidence="10">
    <location>
        <begin position="293"/>
        <end position="320"/>
    </location>
</feature>
<protein>
    <submittedName>
        <fullName evidence="11">Glutamate/aspartate:proton symporter GltP</fullName>
    </submittedName>
</protein>
<evidence type="ECO:0000256" key="7">
    <source>
        <dbReference type="ARBA" id="ARBA00022989"/>
    </source>
</evidence>
<evidence type="ECO:0000313" key="11">
    <source>
        <dbReference type="EMBL" id="BBT38426.1"/>
    </source>
</evidence>
<keyword evidence="7 10" id="KW-1133">Transmembrane helix</keyword>
<dbReference type="GO" id="GO:0015293">
    <property type="term" value="F:symporter activity"/>
    <property type="evidence" value="ECO:0007669"/>
    <property type="project" value="UniProtKB-KW"/>
</dbReference>
<dbReference type="InterPro" id="IPR036458">
    <property type="entry name" value="Na:dicarbo_symporter_sf"/>
</dbReference>
<organism evidence="11 12">
    <name type="scientific">Pseudomonas putida</name>
    <name type="common">Arthrobacter siderocapsulatus</name>
    <dbReference type="NCBI Taxonomy" id="303"/>
    <lineage>
        <taxon>Bacteria</taxon>
        <taxon>Pseudomonadati</taxon>
        <taxon>Pseudomonadota</taxon>
        <taxon>Gammaproteobacteria</taxon>
        <taxon>Pseudomonadales</taxon>
        <taxon>Pseudomonadaceae</taxon>
        <taxon>Pseudomonas</taxon>
    </lineage>
</organism>
<keyword evidence="3" id="KW-1003">Cell membrane</keyword>
<dbReference type="Proteomes" id="UP000515680">
    <property type="component" value="Chromosome"/>
</dbReference>
<evidence type="ECO:0000256" key="1">
    <source>
        <dbReference type="ARBA" id="ARBA00004651"/>
    </source>
</evidence>
<dbReference type="InterPro" id="IPR001991">
    <property type="entry name" value="Na-dicarboxylate_symporter"/>
</dbReference>
<dbReference type="GO" id="GO:0006835">
    <property type="term" value="P:dicarboxylic acid transport"/>
    <property type="evidence" value="ECO:0007669"/>
    <property type="project" value="TreeGrafter"/>
</dbReference>
<evidence type="ECO:0000256" key="3">
    <source>
        <dbReference type="ARBA" id="ARBA00022475"/>
    </source>
</evidence>
<feature type="transmembrane region" description="Helical" evidence="10">
    <location>
        <begin position="7"/>
        <end position="27"/>
    </location>
</feature>
<keyword evidence="6" id="KW-0769">Symport</keyword>
<dbReference type="PROSITE" id="PS00714">
    <property type="entry name" value="NA_DICARBOXYL_SYMP_2"/>
    <property type="match status" value="1"/>
</dbReference>
<feature type="transmembrane region" description="Helical" evidence="10">
    <location>
        <begin position="202"/>
        <end position="221"/>
    </location>
</feature>
<feature type="transmembrane region" description="Helical" evidence="10">
    <location>
        <begin position="355"/>
        <end position="378"/>
    </location>
</feature>
<keyword evidence="4" id="KW-0997">Cell inner membrane</keyword>
<feature type="transmembrane region" description="Helical" evidence="10">
    <location>
        <begin position="47"/>
        <end position="70"/>
    </location>
</feature>
<evidence type="ECO:0000256" key="5">
    <source>
        <dbReference type="ARBA" id="ARBA00022692"/>
    </source>
</evidence>
<dbReference type="PROSITE" id="PS00713">
    <property type="entry name" value="NA_DICARBOXYL_SYMP_1"/>
    <property type="match status" value="1"/>
</dbReference>
<dbReference type="FunFam" id="1.10.3860.10:FF:000001">
    <property type="entry name" value="C4-dicarboxylate transport protein"/>
    <property type="match status" value="1"/>
</dbReference>
<feature type="transmembrane region" description="Helical" evidence="10">
    <location>
        <begin position="228"/>
        <end position="252"/>
    </location>
</feature>
<evidence type="ECO:0000256" key="4">
    <source>
        <dbReference type="ARBA" id="ARBA00022519"/>
    </source>
</evidence>
<dbReference type="InterPro" id="IPR018107">
    <property type="entry name" value="Na-dicarboxylate_symporter_CS"/>
</dbReference>
<evidence type="ECO:0000256" key="2">
    <source>
        <dbReference type="ARBA" id="ARBA00022448"/>
    </source>
</evidence>
<evidence type="ECO:0000313" key="12">
    <source>
        <dbReference type="Proteomes" id="UP000515680"/>
    </source>
</evidence>
<feature type="transmembrane region" description="Helical" evidence="10">
    <location>
        <begin position="82"/>
        <end position="104"/>
    </location>
</feature>
<gene>
    <name evidence="11" type="primary">gltP</name>
    <name evidence="11" type="ORF">WP8W18C01_07670</name>
</gene>
<evidence type="ECO:0000256" key="10">
    <source>
        <dbReference type="SAM" id="Phobius"/>
    </source>
</evidence>
<feature type="region of interest" description="Disordered" evidence="9">
    <location>
        <begin position="414"/>
        <end position="441"/>
    </location>
</feature>
<keyword evidence="8 10" id="KW-0472">Membrane</keyword>
<dbReference type="Gene3D" id="1.10.3860.10">
    <property type="entry name" value="Sodium:dicarboxylate symporter"/>
    <property type="match status" value="1"/>
</dbReference>
<evidence type="ECO:0000256" key="8">
    <source>
        <dbReference type="ARBA" id="ARBA00023136"/>
    </source>
</evidence>
<sequence>MAKASLVTRIIVGLVLGIIVGALLNIYPDYKVWVSSQVLQPAGDIFIKMMKMIVAPLVFACMVSAVAGNGDSKAIGRVGAKTMFYFFVVTGIAIVCGLIIGNVAQPGTGANLSTLSAAQSLTLPSSSEGGDVGSVILGVIPDNIVNAMAQGNLLPILFFSILFGFGVNALDADKKRPLIAVFNAFSGAMFKVTHIVMHYSPIGIFGLIGVTVSNFGLSALLPLGKLILVTYAAVLLFGLVVLGGIAKAVGINIFDLITFIKDELILAFSTATSATVMPQLIEKVEAYGAPRSIASLVIPTGYSFNLDGASLFVGIGTLFIAQLYEIPLSLADQAVLVLIMVLTSKGAAGVPGAMFVILTATLTSAGLPVEGIAFIAGVYRLMDMPITALNVLGNALAPLVISKWENQFRIAPSQQPDAVAGERPMNALASEGGAEPDTRGQ</sequence>
<name>A0A6S5TMQ4_PSEPU</name>
<keyword evidence="2" id="KW-0813">Transport</keyword>
<dbReference type="GO" id="GO:0005886">
    <property type="term" value="C:plasma membrane"/>
    <property type="evidence" value="ECO:0007669"/>
    <property type="project" value="UniProtKB-SubCell"/>
</dbReference>
<keyword evidence="5 10" id="KW-0812">Transmembrane</keyword>
<comment type="subcellular location">
    <subcellularLocation>
        <location evidence="1">Cell membrane</location>
        <topology evidence="1">Multi-pass membrane protein</topology>
    </subcellularLocation>
</comment>
<dbReference type="PRINTS" id="PR00173">
    <property type="entry name" value="EDTRNSPORT"/>
</dbReference>
<feature type="transmembrane region" description="Helical" evidence="10">
    <location>
        <begin position="153"/>
        <end position="170"/>
    </location>
</feature>
<dbReference type="EMBL" id="AP022227">
    <property type="protein sequence ID" value="BBT38426.1"/>
    <property type="molecule type" value="Genomic_DNA"/>
</dbReference>
<dbReference type="SUPFAM" id="SSF118215">
    <property type="entry name" value="Proton glutamate symport protein"/>
    <property type="match status" value="1"/>
</dbReference>
<evidence type="ECO:0000256" key="9">
    <source>
        <dbReference type="SAM" id="MobiDB-lite"/>
    </source>
</evidence>
<dbReference type="AlphaFoldDB" id="A0A6S5TMQ4"/>
<dbReference type="RefSeq" id="WP_182817175.1">
    <property type="nucleotide sequence ID" value="NZ_AP022227.1"/>
</dbReference>
<reference evidence="11 12" key="1">
    <citation type="submission" date="2019-12" db="EMBL/GenBank/DDBJ databases">
        <title>complete genome sequences of Pseudomonas putida str. WP8-W18-CRE-01 isolated from wastewater treatment plant effluent.</title>
        <authorList>
            <person name="Sekizuka T."/>
            <person name="Itokawa K."/>
            <person name="Yatsu K."/>
            <person name="Inamine Y."/>
            <person name="Kuroda M."/>
        </authorList>
    </citation>
    <scope>NUCLEOTIDE SEQUENCE [LARGE SCALE GENOMIC DNA]</scope>
    <source>
        <strain evidence="11 12">WP8-W18-CRE-01</strain>
    </source>
</reference>
<dbReference type="PANTHER" id="PTHR42865">
    <property type="entry name" value="PROTON/GLUTAMATE-ASPARTATE SYMPORTER"/>
    <property type="match status" value="1"/>
</dbReference>
<evidence type="ECO:0000256" key="6">
    <source>
        <dbReference type="ARBA" id="ARBA00022847"/>
    </source>
</evidence>
<accession>A0A6S5TMQ4</accession>
<dbReference type="PANTHER" id="PTHR42865:SF7">
    <property type="entry name" value="PROTON_GLUTAMATE-ASPARTATE SYMPORTER"/>
    <property type="match status" value="1"/>
</dbReference>
<proteinExistence type="predicted"/>
<dbReference type="Pfam" id="PF00375">
    <property type="entry name" value="SDF"/>
    <property type="match status" value="1"/>
</dbReference>